<feature type="domain" description="VWFA" evidence="4">
    <location>
        <begin position="126"/>
        <end position="324"/>
    </location>
</feature>
<evidence type="ECO:0000313" key="5">
    <source>
        <dbReference type="EMBL" id="GAA0821513.1"/>
    </source>
</evidence>
<feature type="compositionally biased region" description="Polar residues" evidence="2">
    <location>
        <begin position="429"/>
        <end position="439"/>
    </location>
</feature>
<dbReference type="PANTHER" id="PTHR22550">
    <property type="entry name" value="SPORE GERMINATION PROTEIN"/>
    <property type="match status" value="1"/>
</dbReference>
<feature type="region of interest" description="Disordered" evidence="2">
    <location>
        <begin position="399"/>
        <end position="439"/>
    </location>
</feature>
<evidence type="ECO:0000259" key="4">
    <source>
        <dbReference type="PROSITE" id="PS50234"/>
    </source>
</evidence>
<proteinExistence type="predicted"/>
<dbReference type="InterPro" id="IPR002035">
    <property type="entry name" value="VWF_A"/>
</dbReference>
<dbReference type="PROSITE" id="PS50234">
    <property type="entry name" value="VWFA"/>
    <property type="match status" value="1"/>
</dbReference>
<gene>
    <name evidence="5" type="ORF">GCM10009111_28620</name>
</gene>
<dbReference type="SMART" id="SM00028">
    <property type="entry name" value="TPR"/>
    <property type="match status" value="1"/>
</dbReference>
<dbReference type="InterPro" id="IPR019734">
    <property type="entry name" value="TPR_rpt"/>
</dbReference>
<feature type="transmembrane region" description="Helical" evidence="3">
    <location>
        <begin position="93"/>
        <end position="113"/>
    </location>
</feature>
<keyword evidence="1" id="KW-0802">TPR repeat</keyword>
<dbReference type="PROSITE" id="PS50293">
    <property type="entry name" value="TPR_REGION"/>
    <property type="match status" value="1"/>
</dbReference>
<keyword evidence="3" id="KW-0472">Membrane</keyword>
<dbReference type="RefSeq" id="WP_343818336.1">
    <property type="nucleotide sequence ID" value="NZ_BAAAFA010000010.1"/>
</dbReference>
<dbReference type="Pfam" id="PF13414">
    <property type="entry name" value="TPR_11"/>
    <property type="match status" value="1"/>
</dbReference>
<accession>A0ABN1L9U1</accession>
<evidence type="ECO:0000256" key="3">
    <source>
        <dbReference type="SAM" id="Phobius"/>
    </source>
</evidence>
<dbReference type="InterPro" id="IPR050768">
    <property type="entry name" value="UPF0353/GerABKA_families"/>
</dbReference>
<dbReference type="PROSITE" id="PS50005">
    <property type="entry name" value="TPR"/>
    <property type="match status" value="1"/>
</dbReference>
<dbReference type="Gene3D" id="3.40.50.410">
    <property type="entry name" value="von Willebrand factor, type A domain"/>
    <property type="match status" value="1"/>
</dbReference>
<evidence type="ECO:0000256" key="2">
    <source>
        <dbReference type="SAM" id="MobiDB-lite"/>
    </source>
</evidence>
<feature type="compositionally biased region" description="Basic and acidic residues" evidence="2">
    <location>
        <begin position="561"/>
        <end position="588"/>
    </location>
</feature>
<feature type="transmembrane region" description="Helical" evidence="3">
    <location>
        <begin position="28"/>
        <end position="47"/>
    </location>
</feature>
<feature type="compositionally biased region" description="Low complexity" evidence="2">
    <location>
        <begin position="589"/>
        <end position="612"/>
    </location>
</feature>
<comment type="caution">
    <text evidence="5">The sequence shown here is derived from an EMBL/GenBank/DDBJ whole genome shotgun (WGS) entry which is preliminary data.</text>
</comment>
<feature type="compositionally biased region" description="Low complexity" evidence="2">
    <location>
        <begin position="405"/>
        <end position="428"/>
    </location>
</feature>
<organism evidence="5 6">
    <name type="scientific">Colwellia asteriadis</name>
    <dbReference type="NCBI Taxonomy" id="517723"/>
    <lineage>
        <taxon>Bacteria</taxon>
        <taxon>Pseudomonadati</taxon>
        <taxon>Pseudomonadota</taxon>
        <taxon>Gammaproteobacteria</taxon>
        <taxon>Alteromonadales</taxon>
        <taxon>Colwelliaceae</taxon>
        <taxon>Colwellia</taxon>
    </lineage>
</organism>
<dbReference type="InterPro" id="IPR036465">
    <property type="entry name" value="vWFA_dom_sf"/>
</dbReference>
<name>A0ABN1L9U1_9GAMM</name>
<dbReference type="Proteomes" id="UP001500021">
    <property type="component" value="Unassembled WGS sequence"/>
</dbReference>
<feature type="compositionally biased region" description="Basic and acidic residues" evidence="2">
    <location>
        <begin position="617"/>
        <end position="642"/>
    </location>
</feature>
<protein>
    <submittedName>
        <fullName evidence="5">VWA domain-containing protein</fullName>
    </submittedName>
</protein>
<dbReference type="SUPFAM" id="SSF48452">
    <property type="entry name" value="TPR-like"/>
    <property type="match status" value="1"/>
</dbReference>
<reference evidence="5 6" key="1">
    <citation type="journal article" date="2019" name="Int. J. Syst. Evol. Microbiol.">
        <title>The Global Catalogue of Microorganisms (GCM) 10K type strain sequencing project: providing services to taxonomists for standard genome sequencing and annotation.</title>
        <authorList>
            <consortium name="The Broad Institute Genomics Platform"/>
            <consortium name="The Broad Institute Genome Sequencing Center for Infectious Disease"/>
            <person name="Wu L."/>
            <person name="Ma J."/>
        </authorList>
    </citation>
    <scope>NUCLEOTIDE SEQUENCE [LARGE SCALE GENOMIC DNA]</scope>
    <source>
        <strain evidence="5 6">JCM 15608</strain>
    </source>
</reference>
<feature type="region of interest" description="Disordered" evidence="2">
    <location>
        <begin position="325"/>
        <end position="345"/>
    </location>
</feature>
<keyword evidence="6" id="KW-1185">Reference proteome</keyword>
<feature type="repeat" description="TPR" evidence="1">
    <location>
        <begin position="498"/>
        <end position="531"/>
    </location>
</feature>
<dbReference type="EMBL" id="BAAAFA010000010">
    <property type="protein sequence ID" value="GAA0821513.1"/>
    <property type="molecule type" value="Genomic_DNA"/>
</dbReference>
<dbReference type="SUPFAM" id="SSF53300">
    <property type="entry name" value="vWA-like"/>
    <property type="match status" value="1"/>
</dbReference>
<sequence length="713" mass="79901">MSLPNTSFISQLINSDMLNNEILSHFHFIRPWWLLAFFALFLVLYLLKKARVFQSPWQHFLPQHLTKVLLANESKSAQPKVSQQSSVNKSACFWCKPFIIGSLVIIALAGPAWQKLPQPVYQVERGSVLIMDMSYSMYATDIKPNRLTRARYKANDLLTAINEGEIGLIAYAGDAFTISPLTQDIKNIELLLPSLSPDIMPTLGANALAALTLAHQTLKNSGHVQGDIYWFTDDIDNTELADIYAWSNEYGHRLNILGVGTTDGAPIKLSTGELLKDNSGAIVIPKLPSSKLAGLAQRGNGYYSTITSNDADIKTLTQHLHSNLNNQKESNSTSNENNTANEEQNMQGDKYQEAGPWLLLIALPLLLTYFRRGAGVLSLGFIAPLSLLILLSGAPVPSYANQAESSNTENSSVNSTVNSTVNNTDTSNALTQPQSQQKPSIWQNLWKTKDQQAQQQFNQQQYNNAAEQFEHPQWQGSAHYKAGNYPQALKAFEQDNSANGLYNQGNSLAQMQQYDEAIERYQQALKQDPDLADAKKNLETVKQAKAAQEKQQQQQQSDQQNGDKNENEQDQQKGDKQQGQDQQNKEQQSDEQQSSEQQSSQSEQQEQQQNGEQNDDANDKKSDSAQAEQDKEQQDKSAEEKAAQAVDGEEDKDGEKTPAQQASDKKAQEENQKYQQTINKVTDDPYLLLRNKMRLEYQKRRHDSKAKGVNKKW</sequence>
<evidence type="ECO:0000256" key="1">
    <source>
        <dbReference type="PROSITE-ProRule" id="PRU00339"/>
    </source>
</evidence>
<dbReference type="PANTHER" id="PTHR22550:SF14">
    <property type="entry name" value="VWFA DOMAIN-CONTAINING PROTEIN"/>
    <property type="match status" value="1"/>
</dbReference>
<keyword evidence="3" id="KW-1133">Transmembrane helix</keyword>
<feature type="region of interest" description="Disordered" evidence="2">
    <location>
        <begin position="541"/>
        <end position="680"/>
    </location>
</feature>
<evidence type="ECO:0000313" key="6">
    <source>
        <dbReference type="Proteomes" id="UP001500021"/>
    </source>
</evidence>
<feature type="compositionally biased region" description="Low complexity" evidence="2">
    <location>
        <begin position="543"/>
        <end position="560"/>
    </location>
</feature>
<keyword evidence="3" id="KW-0812">Transmembrane</keyword>
<feature type="compositionally biased region" description="Basic and acidic residues" evidence="2">
    <location>
        <begin position="663"/>
        <end position="672"/>
    </location>
</feature>
<dbReference type="InterPro" id="IPR011990">
    <property type="entry name" value="TPR-like_helical_dom_sf"/>
</dbReference>
<dbReference type="Pfam" id="PF13519">
    <property type="entry name" value="VWA_2"/>
    <property type="match status" value="1"/>
</dbReference>
<dbReference type="Gene3D" id="1.25.40.10">
    <property type="entry name" value="Tetratricopeptide repeat domain"/>
    <property type="match status" value="1"/>
</dbReference>